<name>A0ABW0ZSP5_9ACTN</name>
<evidence type="ECO:0000313" key="2">
    <source>
        <dbReference type="Proteomes" id="UP001596074"/>
    </source>
</evidence>
<organism evidence="1 2">
    <name type="scientific">Actinomadura rugatobispora</name>
    <dbReference type="NCBI Taxonomy" id="1994"/>
    <lineage>
        <taxon>Bacteria</taxon>
        <taxon>Bacillati</taxon>
        <taxon>Actinomycetota</taxon>
        <taxon>Actinomycetes</taxon>
        <taxon>Streptosporangiales</taxon>
        <taxon>Thermomonosporaceae</taxon>
        <taxon>Actinomadura</taxon>
    </lineage>
</organism>
<dbReference type="InterPro" id="IPR029058">
    <property type="entry name" value="AB_hydrolase_fold"/>
</dbReference>
<dbReference type="Gene3D" id="3.40.50.1820">
    <property type="entry name" value="alpha/beta hydrolase"/>
    <property type="match status" value="1"/>
</dbReference>
<sequence length="98" mass="10427">MSTTQLIEPFAVAKEASAVRVPVLLLYGEQDVTVEPLRDVAIFRSAPDIATAIIPRMAHMHNFAPTRALAWARLQAFIPRVAAVGDHAAAAEAAPPAS</sequence>
<protein>
    <recommendedName>
        <fullName evidence="3">Alpha/beta hydrolase</fullName>
    </recommendedName>
</protein>
<dbReference type="RefSeq" id="WP_378281324.1">
    <property type="nucleotide sequence ID" value="NZ_JBHSON010000009.1"/>
</dbReference>
<dbReference type="Proteomes" id="UP001596074">
    <property type="component" value="Unassembled WGS sequence"/>
</dbReference>
<reference evidence="2" key="1">
    <citation type="journal article" date="2019" name="Int. J. Syst. Evol. Microbiol.">
        <title>The Global Catalogue of Microorganisms (GCM) 10K type strain sequencing project: providing services to taxonomists for standard genome sequencing and annotation.</title>
        <authorList>
            <consortium name="The Broad Institute Genomics Platform"/>
            <consortium name="The Broad Institute Genome Sequencing Center for Infectious Disease"/>
            <person name="Wu L."/>
            <person name="Ma J."/>
        </authorList>
    </citation>
    <scope>NUCLEOTIDE SEQUENCE [LARGE SCALE GENOMIC DNA]</scope>
    <source>
        <strain evidence="2">KCTC 42087</strain>
    </source>
</reference>
<evidence type="ECO:0008006" key="3">
    <source>
        <dbReference type="Google" id="ProtNLM"/>
    </source>
</evidence>
<accession>A0ABW0ZSP5</accession>
<gene>
    <name evidence="1" type="ORF">ACFPZN_08805</name>
</gene>
<dbReference type="SUPFAM" id="SSF53474">
    <property type="entry name" value="alpha/beta-Hydrolases"/>
    <property type="match status" value="1"/>
</dbReference>
<evidence type="ECO:0000313" key="1">
    <source>
        <dbReference type="EMBL" id="MFC5745702.1"/>
    </source>
</evidence>
<dbReference type="EMBL" id="JBHSON010000009">
    <property type="protein sequence ID" value="MFC5745702.1"/>
    <property type="molecule type" value="Genomic_DNA"/>
</dbReference>
<comment type="caution">
    <text evidence="1">The sequence shown here is derived from an EMBL/GenBank/DDBJ whole genome shotgun (WGS) entry which is preliminary data.</text>
</comment>
<proteinExistence type="predicted"/>
<keyword evidence="2" id="KW-1185">Reference proteome</keyword>